<protein>
    <recommendedName>
        <fullName evidence="5">Ornithine aminotransferase</fullName>
        <ecNumber evidence="5">2.6.1.13</ecNumber>
    </recommendedName>
</protein>
<dbReference type="GO" id="GO:0004587">
    <property type="term" value="F:ornithine aminotransferase activity"/>
    <property type="evidence" value="ECO:0007669"/>
    <property type="project" value="UniProtKB-EC"/>
</dbReference>
<dbReference type="GO" id="GO:0010121">
    <property type="term" value="P:L-arginine catabolic process to proline via ornithine"/>
    <property type="evidence" value="ECO:0007669"/>
    <property type="project" value="TreeGrafter"/>
</dbReference>
<dbReference type="Pfam" id="PF00202">
    <property type="entry name" value="Aminotran_3"/>
    <property type="match status" value="1"/>
</dbReference>
<reference evidence="6" key="2">
    <citation type="submission" date="2023-05" db="EMBL/GenBank/DDBJ databases">
        <authorList>
            <consortium name="Lawrence Berkeley National Laboratory"/>
            <person name="Steindorff A."/>
            <person name="Hensen N."/>
            <person name="Bonometti L."/>
            <person name="Westerberg I."/>
            <person name="Brannstrom I.O."/>
            <person name="Guillou S."/>
            <person name="Cros-Aarteil S."/>
            <person name="Calhoun S."/>
            <person name="Haridas S."/>
            <person name="Kuo A."/>
            <person name="Mondo S."/>
            <person name="Pangilinan J."/>
            <person name="Riley R."/>
            <person name="Labutti K."/>
            <person name="Andreopoulos B."/>
            <person name="Lipzen A."/>
            <person name="Chen C."/>
            <person name="Yanf M."/>
            <person name="Daum C."/>
            <person name="Ng V."/>
            <person name="Clum A."/>
            <person name="Ohm R."/>
            <person name="Martin F."/>
            <person name="Silar P."/>
            <person name="Natvig D."/>
            <person name="Lalanne C."/>
            <person name="Gautier V."/>
            <person name="Ament-Velasquez S.L."/>
            <person name="Kruys A."/>
            <person name="Hutchinson M.I."/>
            <person name="Powell A.J."/>
            <person name="Barry K."/>
            <person name="Miller A.N."/>
            <person name="Grigoriev I.V."/>
            <person name="Debuchy R."/>
            <person name="Gladieux P."/>
            <person name="Thoren M.H."/>
            <person name="Johannesson H."/>
        </authorList>
    </citation>
    <scope>NUCLEOTIDE SEQUENCE</scope>
    <source>
        <strain evidence="6">CBS 990.96</strain>
    </source>
</reference>
<accession>A0AAN6YQU2</accession>
<dbReference type="InterPro" id="IPR015421">
    <property type="entry name" value="PyrdxlP-dep_Trfase_major"/>
</dbReference>
<comment type="pathway">
    <text evidence="5">Amino-acid biosynthesis; L-proline biosynthesis; L-glutamate 5-semialdehyde from L-ornithine: step 1/1.</text>
</comment>
<organism evidence="6 7">
    <name type="scientific">Podospora fimiseda</name>
    <dbReference type="NCBI Taxonomy" id="252190"/>
    <lineage>
        <taxon>Eukaryota</taxon>
        <taxon>Fungi</taxon>
        <taxon>Dikarya</taxon>
        <taxon>Ascomycota</taxon>
        <taxon>Pezizomycotina</taxon>
        <taxon>Sordariomycetes</taxon>
        <taxon>Sordariomycetidae</taxon>
        <taxon>Sordariales</taxon>
        <taxon>Podosporaceae</taxon>
        <taxon>Podospora</taxon>
    </lineage>
</organism>
<keyword evidence="5" id="KW-0808">Transferase</keyword>
<dbReference type="InterPro" id="IPR005814">
    <property type="entry name" value="Aminotrans_3"/>
</dbReference>
<dbReference type="Proteomes" id="UP001301958">
    <property type="component" value="Unassembled WGS sequence"/>
</dbReference>
<evidence type="ECO:0000256" key="4">
    <source>
        <dbReference type="RuleBase" id="RU003560"/>
    </source>
</evidence>
<evidence type="ECO:0000256" key="5">
    <source>
        <dbReference type="RuleBase" id="RU365036"/>
    </source>
</evidence>
<evidence type="ECO:0000313" key="6">
    <source>
        <dbReference type="EMBL" id="KAK4222960.1"/>
    </source>
</evidence>
<comment type="catalytic activity">
    <reaction evidence="5">
        <text>a 2-oxocarboxylate + L-ornithine = L-glutamate 5-semialdehyde + an L-alpha-amino acid</text>
        <dbReference type="Rhea" id="RHEA:13877"/>
        <dbReference type="ChEBI" id="CHEBI:35179"/>
        <dbReference type="ChEBI" id="CHEBI:46911"/>
        <dbReference type="ChEBI" id="CHEBI:58066"/>
        <dbReference type="ChEBI" id="CHEBI:59869"/>
        <dbReference type="EC" id="2.6.1.13"/>
    </reaction>
</comment>
<dbReference type="PANTHER" id="PTHR11986:SF18">
    <property type="entry name" value="ORNITHINE AMINOTRANSFERASE, MITOCHONDRIAL"/>
    <property type="match status" value="1"/>
</dbReference>
<dbReference type="InterPro" id="IPR015424">
    <property type="entry name" value="PyrdxlP-dep_Trfase"/>
</dbReference>
<evidence type="ECO:0000256" key="2">
    <source>
        <dbReference type="ARBA" id="ARBA00008954"/>
    </source>
</evidence>
<dbReference type="Gene3D" id="3.90.1150.10">
    <property type="entry name" value="Aspartate Aminotransferase, domain 1"/>
    <property type="match status" value="1"/>
</dbReference>
<keyword evidence="5 6" id="KW-0032">Aminotransferase</keyword>
<comment type="cofactor">
    <cofactor evidence="1 5">
        <name>pyridoxal 5'-phosphate</name>
        <dbReference type="ChEBI" id="CHEBI:597326"/>
    </cofactor>
</comment>
<dbReference type="GO" id="GO:0019544">
    <property type="term" value="P:L-arginine catabolic process to L-glutamate"/>
    <property type="evidence" value="ECO:0007669"/>
    <property type="project" value="TreeGrafter"/>
</dbReference>
<dbReference type="GO" id="GO:0005737">
    <property type="term" value="C:cytoplasm"/>
    <property type="evidence" value="ECO:0007669"/>
    <property type="project" value="TreeGrafter"/>
</dbReference>
<dbReference type="GO" id="GO:0030170">
    <property type="term" value="F:pyridoxal phosphate binding"/>
    <property type="evidence" value="ECO:0007669"/>
    <property type="project" value="InterPro"/>
</dbReference>
<dbReference type="Gene3D" id="3.40.640.10">
    <property type="entry name" value="Type I PLP-dependent aspartate aminotransferase-like (Major domain)"/>
    <property type="match status" value="1"/>
</dbReference>
<evidence type="ECO:0000256" key="3">
    <source>
        <dbReference type="ARBA" id="ARBA00022898"/>
    </source>
</evidence>
<dbReference type="InterPro" id="IPR050103">
    <property type="entry name" value="Class-III_PLP-dep_AT"/>
</dbReference>
<dbReference type="SUPFAM" id="SSF53383">
    <property type="entry name" value="PLP-dependent transferases"/>
    <property type="match status" value="1"/>
</dbReference>
<dbReference type="EC" id="2.6.1.13" evidence="5"/>
<keyword evidence="7" id="KW-1185">Reference proteome</keyword>
<dbReference type="AlphaFoldDB" id="A0AAN6YQU2"/>
<proteinExistence type="inferred from homology"/>
<comment type="caution">
    <text evidence="6">The sequence shown here is derived from an EMBL/GenBank/DDBJ whole genome shotgun (WGS) entry which is preliminary data.</text>
</comment>
<sequence>MAVCNLTENTKDLLELEGQHTVGGYDPMPAFIVRAQGVKLWDVDGKEYLDFTSMFGAVNQGHSHPTIVGAVIEQMRTASLINSAAHTAIWPAFAKMMCQRFKYDKIVPTVSGTDAVESACKIARKWGIQVKGIAASDVLILGVAGCYHGLSTAMWSLQDSSLKRDAYGIGDEHHLSYNPTTGEPLRYGDVEAMRVCLDRHHARVAAVVLECVRGHLPTAAEEIAYATAVYDMCKSRKILFIADEVRMGCGKTGRFLCCEHLGDSRRPDMVALGKSISGGMYPASYVLGSGECMDLVETKEILSTFSFSPIAVAATSASLRVLDDENLVARARTIEEMVVSETSLWDFWLVDHVTVRGADFGIWLRGVDQGTCRLICELCMQNGLLVFPSPLRIRMSVAMVMTDKELLEGLRILKEALGIVSLRLGSPVSNSPAT</sequence>
<reference evidence="6" key="1">
    <citation type="journal article" date="2023" name="Mol. Phylogenet. Evol.">
        <title>Genome-scale phylogeny and comparative genomics of the fungal order Sordariales.</title>
        <authorList>
            <person name="Hensen N."/>
            <person name="Bonometti L."/>
            <person name="Westerberg I."/>
            <person name="Brannstrom I.O."/>
            <person name="Guillou S."/>
            <person name="Cros-Aarteil S."/>
            <person name="Calhoun S."/>
            <person name="Haridas S."/>
            <person name="Kuo A."/>
            <person name="Mondo S."/>
            <person name="Pangilinan J."/>
            <person name="Riley R."/>
            <person name="LaButti K."/>
            <person name="Andreopoulos B."/>
            <person name="Lipzen A."/>
            <person name="Chen C."/>
            <person name="Yan M."/>
            <person name="Daum C."/>
            <person name="Ng V."/>
            <person name="Clum A."/>
            <person name="Steindorff A."/>
            <person name="Ohm R.A."/>
            <person name="Martin F."/>
            <person name="Silar P."/>
            <person name="Natvig D.O."/>
            <person name="Lalanne C."/>
            <person name="Gautier V."/>
            <person name="Ament-Velasquez S.L."/>
            <person name="Kruys A."/>
            <person name="Hutchinson M.I."/>
            <person name="Powell A.J."/>
            <person name="Barry K."/>
            <person name="Miller A.N."/>
            <person name="Grigoriev I.V."/>
            <person name="Debuchy R."/>
            <person name="Gladieux P."/>
            <person name="Hiltunen Thoren M."/>
            <person name="Johannesson H."/>
        </authorList>
    </citation>
    <scope>NUCLEOTIDE SEQUENCE</scope>
    <source>
        <strain evidence="6">CBS 990.96</strain>
    </source>
</reference>
<dbReference type="CDD" id="cd00610">
    <property type="entry name" value="OAT_like"/>
    <property type="match status" value="1"/>
</dbReference>
<gene>
    <name evidence="6" type="ORF">QBC38DRAFT_488694</name>
</gene>
<name>A0AAN6YQU2_9PEZI</name>
<dbReference type="InterPro" id="IPR015422">
    <property type="entry name" value="PyrdxlP-dep_Trfase_small"/>
</dbReference>
<dbReference type="EMBL" id="MU865446">
    <property type="protein sequence ID" value="KAK4222960.1"/>
    <property type="molecule type" value="Genomic_DNA"/>
</dbReference>
<keyword evidence="3 4" id="KW-0663">Pyridoxal phosphate</keyword>
<dbReference type="PANTHER" id="PTHR11986">
    <property type="entry name" value="AMINOTRANSFERASE CLASS III"/>
    <property type="match status" value="1"/>
</dbReference>
<dbReference type="GO" id="GO:0042802">
    <property type="term" value="F:identical protein binding"/>
    <property type="evidence" value="ECO:0007669"/>
    <property type="project" value="TreeGrafter"/>
</dbReference>
<evidence type="ECO:0000313" key="7">
    <source>
        <dbReference type="Proteomes" id="UP001301958"/>
    </source>
</evidence>
<evidence type="ECO:0000256" key="1">
    <source>
        <dbReference type="ARBA" id="ARBA00001933"/>
    </source>
</evidence>
<comment type="similarity">
    <text evidence="2 4">Belongs to the class-III pyridoxal-phosphate-dependent aminotransferase family.</text>
</comment>